<proteinExistence type="predicted"/>
<dbReference type="InterPro" id="IPR036922">
    <property type="entry name" value="Rieske_2Fe-2S_sf"/>
</dbReference>
<dbReference type="RefSeq" id="WP_099439623.1">
    <property type="nucleotide sequence ID" value="NZ_CP024091.1"/>
</dbReference>
<keyword evidence="2" id="KW-1185">Reference proteome</keyword>
<accession>A0A2D1U814</accession>
<dbReference type="Gene3D" id="2.102.10.10">
    <property type="entry name" value="Rieske [2Fe-2S] iron-sulphur domain"/>
    <property type="match status" value="1"/>
</dbReference>
<organism evidence="1 2">
    <name type="scientific">Pedobacter ginsengisoli</name>
    <dbReference type="NCBI Taxonomy" id="363852"/>
    <lineage>
        <taxon>Bacteria</taxon>
        <taxon>Pseudomonadati</taxon>
        <taxon>Bacteroidota</taxon>
        <taxon>Sphingobacteriia</taxon>
        <taxon>Sphingobacteriales</taxon>
        <taxon>Sphingobacteriaceae</taxon>
        <taxon>Pedobacter</taxon>
    </lineage>
</organism>
<reference evidence="1 2" key="1">
    <citation type="submission" date="2017-10" db="EMBL/GenBank/DDBJ databases">
        <title>Whole genome of Pedobacter ginsengisoli T01R-27 isolated from tomato rhizosphere.</title>
        <authorList>
            <person name="Weon H.-Y."/>
            <person name="Lee S.A."/>
            <person name="Sang M.K."/>
            <person name="Song J."/>
        </authorList>
    </citation>
    <scope>NUCLEOTIDE SEQUENCE [LARGE SCALE GENOMIC DNA]</scope>
    <source>
        <strain evidence="1 2">T01R-27</strain>
    </source>
</reference>
<evidence type="ECO:0000313" key="1">
    <source>
        <dbReference type="EMBL" id="ATP57710.1"/>
    </source>
</evidence>
<gene>
    <name evidence="1" type="ORF">CPT03_15180</name>
</gene>
<dbReference type="GO" id="GO:0051537">
    <property type="term" value="F:2 iron, 2 sulfur cluster binding"/>
    <property type="evidence" value="ECO:0007669"/>
    <property type="project" value="InterPro"/>
</dbReference>
<name>A0A2D1U814_9SPHI</name>
<dbReference type="Proteomes" id="UP000223749">
    <property type="component" value="Chromosome"/>
</dbReference>
<sequence>MIKKILGIFLLVITFWGCGKESEMIPNVFVEYNITVQEFKIKQKNNVLLVDNQGVKGLMIVAIAGGYRAFDRASSVNPQNGGCAVVPDSTGITATDPCTGAKFLLLDGTPQKAPAVRNLKSYTTSLRGGLTINVSN</sequence>
<evidence type="ECO:0008006" key="3">
    <source>
        <dbReference type="Google" id="ProtNLM"/>
    </source>
</evidence>
<dbReference type="KEGG" id="pgs:CPT03_15180"/>
<dbReference type="EMBL" id="CP024091">
    <property type="protein sequence ID" value="ATP57710.1"/>
    <property type="molecule type" value="Genomic_DNA"/>
</dbReference>
<dbReference type="AlphaFoldDB" id="A0A2D1U814"/>
<dbReference type="OrthoDB" id="1201186at2"/>
<protein>
    <recommendedName>
        <fullName evidence="3">Rieske domain-containing protein</fullName>
    </recommendedName>
</protein>
<evidence type="ECO:0000313" key="2">
    <source>
        <dbReference type="Proteomes" id="UP000223749"/>
    </source>
</evidence>